<keyword evidence="2" id="KW-0812">Transmembrane</keyword>
<evidence type="ECO:0000256" key="2">
    <source>
        <dbReference type="SAM" id="Phobius"/>
    </source>
</evidence>
<dbReference type="AlphaFoldDB" id="A0A0L0MKC5"/>
<dbReference type="PATRIC" id="fig|198422.3.peg.323"/>
<keyword evidence="2" id="KW-1133">Transmembrane helix</keyword>
<gene>
    <name evidence="3" type="ORF">AlmWB_00720</name>
</gene>
<feature type="transmembrane region" description="Helical" evidence="2">
    <location>
        <begin position="6"/>
        <end position="28"/>
    </location>
</feature>
<evidence type="ECO:0000313" key="3">
    <source>
        <dbReference type="EMBL" id="KND62726.1"/>
    </source>
</evidence>
<reference evidence="3 4" key="1">
    <citation type="journal article" date="2015" name="BMC Microbiol.">
        <title>'Candidatus Phytoplasma phoenicium' associated with almond witches'-broom disease: from draft genome to genetic diversity among strain populations.</title>
        <authorList>
            <person name="Quaglino F."/>
            <person name="Kube M."/>
            <person name="Jawhari M."/>
            <person name="Abou-Jawdah Y."/>
            <person name="Siewert C."/>
            <person name="Choueiri E."/>
            <person name="Sobh H."/>
            <person name="Casati P."/>
            <person name="Tedeschi R."/>
            <person name="Molino Lova M."/>
            <person name="Alma A."/>
            <person name="Bianco P.A."/>
        </authorList>
    </citation>
    <scope>NUCLEOTIDE SEQUENCE [LARGE SCALE GENOMIC DNA]</scope>
    <source>
        <strain evidence="3 4">SA213</strain>
    </source>
</reference>
<comment type="caution">
    <text evidence="3">The sequence shown here is derived from an EMBL/GenBank/DDBJ whole genome shotgun (WGS) entry which is preliminary data.</text>
</comment>
<protein>
    <submittedName>
        <fullName evidence="3">Uncharacterized protein</fullName>
    </submittedName>
</protein>
<dbReference type="Proteomes" id="UP000037086">
    <property type="component" value="Unassembled WGS sequence"/>
</dbReference>
<dbReference type="EMBL" id="JPSQ01000007">
    <property type="protein sequence ID" value="KND62726.1"/>
    <property type="molecule type" value="Genomic_DNA"/>
</dbReference>
<evidence type="ECO:0000313" key="4">
    <source>
        <dbReference type="Proteomes" id="UP000037086"/>
    </source>
</evidence>
<keyword evidence="4" id="KW-1185">Reference proteome</keyword>
<accession>A0A0L0MKC5</accession>
<sequence>MSNTGFAVGLVLGVFVGASFATGLMFLIKKIFFSVPETQQNFTKLQADIQKLYQRQEEEAKPQPPKVAPALAEPPINKEQAENELVTTTNLCLENEKN</sequence>
<feature type="region of interest" description="Disordered" evidence="1">
    <location>
        <begin position="55"/>
        <end position="80"/>
    </location>
</feature>
<proteinExistence type="predicted"/>
<name>A0A0L0MKC5_9MOLU</name>
<organism evidence="3 4">
    <name type="scientific">Candidatus Phytoplasma phoenicium</name>
    <dbReference type="NCBI Taxonomy" id="198422"/>
    <lineage>
        <taxon>Bacteria</taxon>
        <taxon>Bacillati</taxon>
        <taxon>Mycoplasmatota</taxon>
        <taxon>Mollicutes</taxon>
        <taxon>Acholeplasmatales</taxon>
        <taxon>Acholeplasmataceae</taxon>
        <taxon>Candidatus Phytoplasma</taxon>
        <taxon>16SrIX (Pigeon pea witches'-broom group)</taxon>
    </lineage>
</organism>
<keyword evidence="2" id="KW-0472">Membrane</keyword>
<dbReference type="RefSeq" id="WP_050337017.1">
    <property type="nucleotide sequence ID" value="NZ_JPSQ01000007.1"/>
</dbReference>
<evidence type="ECO:0000256" key="1">
    <source>
        <dbReference type="SAM" id="MobiDB-lite"/>
    </source>
</evidence>